<name>A0A0K2GEH6_NITMO</name>
<dbReference type="KEGG" id="nmv:NITMOv2_2584"/>
<feature type="transmembrane region" description="Helical" evidence="2">
    <location>
        <begin position="55"/>
        <end position="72"/>
    </location>
</feature>
<accession>A0A0K2GEH6</accession>
<feature type="transmembrane region" description="Helical" evidence="2">
    <location>
        <begin position="78"/>
        <end position="95"/>
    </location>
</feature>
<keyword evidence="2" id="KW-0812">Transmembrane</keyword>
<feature type="domain" description="SPW repeat-containing integral membrane" evidence="3">
    <location>
        <begin position="2"/>
        <end position="94"/>
    </location>
</feature>
<sequence length="128" mass="13983">MWNQLLVILLGLWLTASPGVMQYEGPERTNNHIVGPLVVSAAIIALAEATRAMRWVNVTLGAWLIVAPALLGYDPLHIGVRSSLVGAAILALSLIEGPRRARMGGGWPRLWRTPPEEAEDGREWRKTG</sequence>
<evidence type="ECO:0000313" key="4">
    <source>
        <dbReference type="EMBL" id="ALA58997.1"/>
    </source>
</evidence>
<dbReference type="EMBL" id="CP011801">
    <property type="protein sequence ID" value="ALA58997.1"/>
    <property type="molecule type" value="Genomic_DNA"/>
</dbReference>
<dbReference type="RefSeq" id="WP_053380085.1">
    <property type="nucleotide sequence ID" value="NZ_CP011801.1"/>
</dbReference>
<dbReference type="OrthoDB" id="677939at2"/>
<dbReference type="InterPro" id="IPR005530">
    <property type="entry name" value="SPW"/>
</dbReference>
<evidence type="ECO:0000313" key="5">
    <source>
        <dbReference type="Proteomes" id="UP000069205"/>
    </source>
</evidence>
<gene>
    <name evidence="4" type="ORF">NITMOv2_2584</name>
</gene>
<feature type="region of interest" description="Disordered" evidence="1">
    <location>
        <begin position="106"/>
        <end position="128"/>
    </location>
</feature>
<dbReference type="Proteomes" id="UP000069205">
    <property type="component" value="Chromosome"/>
</dbReference>
<dbReference type="AlphaFoldDB" id="A0A0K2GEH6"/>
<protein>
    <submittedName>
        <fullName evidence="4">Vitamin K epoxide reductase</fullName>
    </submittedName>
</protein>
<evidence type="ECO:0000256" key="1">
    <source>
        <dbReference type="SAM" id="MobiDB-lite"/>
    </source>
</evidence>
<proteinExistence type="predicted"/>
<evidence type="ECO:0000256" key="2">
    <source>
        <dbReference type="SAM" id="Phobius"/>
    </source>
</evidence>
<feature type="transmembrane region" description="Helical" evidence="2">
    <location>
        <begin position="32"/>
        <end position="48"/>
    </location>
</feature>
<dbReference type="Pfam" id="PF03779">
    <property type="entry name" value="SPW"/>
    <property type="match status" value="1"/>
</dbReference>
<dbReference type="STRING" id="42253.NITMOv2_2584"/>
<evidence type="ECO:0000259" key="3">
    <source>
        <dbReference type="Pfam" id="PF03779"/>
    </source>
</evidence>
<organism evidence="4 5">
    <name type="scientific">Nitrospira moscoviensis</name>
    <dbReference type="NCBI Taxonomy" id="42253"/>
    <lineage>
        <taxon>Bacteria</taxon>
        <taxon>Pseudomonadati</taxon>
        <taxon>Nitrospirota</taxon>
        <taxon>Nitrospiria</taxon>
        <taxon>Nitrospirales</taxon>
        <taxon>Nitrospiraceae</taxon>
        <taxon>Nitrospira</taxon>
    </lineage>
</organism>
<dbReference type="PATRIC" id="fig|42253.5.peg.2552"/>
<keyword evidence="2" id="KW-0472">Membrane</keyword>
<keyword evidence="5" id="KW-1185">Reference proteome</keyword>
<keyword evidence="2" id="KW-1133">Transmembrane helix</keyword>
<reference evidence="4 5" key="1">
    <citation type="journal article" date="2015" name="Proc. Natl. Acad. Sci. U.S.A.">
        <title>Expanded metabolic versatility of ubiquitous nitrite-oxidizing bacteria from the genus Nitrospira.</title>
        <authorList>
            <person name="Koch H."/>
            <person name="Lucker S."/>
            <person name="Albertsen M."/>
            <person name="Kitzinger K."/>
            <person name="Herbold C."/>
            <person name="Spieck E."/>
            <person name="Nielsen P.H."/>
            <person name="Wagner M."/>
            <person name="Daims H."/>
        </authorList>
    </citation>
    <scope>NUCLEOTIDE SEQUENCE [LARGE SCALE GENOMIC DNA]</scope>
    <source>
        <strain evidence="4 5">NSP M-1</strain>
    </source>
</reference>